<dbReference type="RefSeq" id="WP_004073507.1">
    <property type="nucleotide sequence ID" value="NZ_VIRB01000063.1"/>
</dbReference>
<keyword evidence="2 7" id="KW-0813">Transport</keyword>
<name>A0A9X5H652_9FIRM</name>
<feature type="domain" description="ABC transmembrane type-1" evidence="8">
    <location>
        <begin position="74"/>
        <end position="283"/>
    </location>
</feature>
<reference evidence="9 10" key="1">
    <citation type="submission" date="2019-07" db="EMBL/GenBank/DDBJ databases">
        <title>Draft genome sequences of 15 bacterial species constituting the stable defined intestinal microbiota of the GM15 gnotobiotic mouse model.</title>
        <authorList>
            <person name="Elie C."/>
            <person name="Mathieu A."/>
            <person name="Saliou A."/>
            <person name="Darnaud M."/>
            <person name="Leulier F."/>
            <person name="Tamellini A."/>
        </authorList>
    </citation>
    <scope>NUCLEOTIDE SEQUENCE [LARGE SCALE GENOMIC DNA]</scope>
    <source>
        <strain evidence="10">ASF 502</strain>
    </source>
</reference>
<evidence type="ECO:0000256" key="1">
    <source>
        <dbReference type="ARBA" id="ARBA00004651"/>
    </source>
</evidence>
<dbReference type="GO" id="GO:0055085">
    <property type="term" value="P:transmembrane transport"/>
    <property type="evidence" value="ECO:0007669"/>
    <property type="project" value="InterPro"/>
</dbReference>
<dbReference type="PROSITE" id="PS50928">
    <property type="entry name" value="ABC_TM1"/>
    <property type="match status" value="1"/>
</dbReference>
<comment type="caution">
    <text evidence="9">The sequence shown here is derived from an EMBL/GenBank/DDBJ whole genome shotgun (WGS) entry which is preliminary data.</text>
</comment>
<evidence type="ECO:0000256" key="4">
    <source>
        <dbReference type="ARBA" id="ARBA00022692"/>
    </source>
</evidence>
<dbReference type="InterPro" id="IPR000515">
    <property type="entry name" value="MetI-like"/>
</dbReference>
<dbReference type="PANTHER" id="PTHR30193:SF37">
    <property type="entry name" value="INNER MEMBRANE ABC TRANSPORTER PERMEASE PROTEIN YCJO"/>
    <property type="match status" value="1"/>
</dbReference>
<keyword evidence="3" id="KW-1003">Cell membrane</keyword>
<comment type="similarity">
    <text evidence="7">Belongs to the binding-protein-dependent transport system permease family.</text>
</comment>
<feature type="transmembrane region" description="Helical" evidence="7">
    <location>
        <begin position="265"/>
        <end position="284"/>
    </location>
</feature>
<dbReference type="CDD" id="cd06261">
    <property type="entry name" value="TM_PBP2"/>
    <property type="match status" value="1"/>
</dbReference>
<protein>
    <submittedName>
        <fullName evidence="9">Sugar ABC transporter permease</fullName>
    </submittedName>
</protein>
<evidence type="ECO:0000256" key="7">
    <source>
        <dbReference type="RuleBase" id="RU363032"/>
    </source>
</evidence>
<dbReference type="AlphaFoldDB" id="A0A9X5H652"/>
<evidence type="ECO:0000256" key="2">
    <source>
        <dbReference type="ARBA" id="ARBA00022448"/>
    </source>
</evidence>
<dbReference type="Pfam" id="PF00528">
    <property type="entry name" value="BPD_transp_1"/>
    <property type="match status" value="1"/>
</dbReference>
<feature type="transmembrane region" description="Helical" evidence="7">
    <location>
        <begin position="203"/>
        <end position="225"/>
    </location>
</feature>
<keyword evidence="5 7" id="KW-1133">Transmembrane helix</keyword>
<dbReference type="PANTHER" id="PTHR30193">
    <property type="entry name" value="ABC TRANSPORTER PERMEASE PROTEIN"/>
    <property type="match status" value="1"/>
</dbReference>
<gene>
    <name evidence="9" type="ORF">FMM80_10875</name>
</gene>
<accession>A0A9X5H652</accession>
<dbReference type="SUPFAM" id="SSF161098">
    <property type="entry name" value="MetI-like"/>
    <property type="match status" value="1"/>
</dbReference>
<evidence type="ECO:0000313" key="10">
    <source>
        <dbReference type="Proteomes" id="UP000474104"/>
    </source>
</evidence>
<dbReference type="InterPro" id="IPR035906">
    <property type="entry name" value="MetI-like_sf"/>
</dbReference>
<dbReference type="EMBL" id="VIRB01000063">
    <property type="protein sequence ID" value="NDO69159.1"/>
    <property type="molecule type" value="Genomic_DNA"/>
</dbReference>
<dbReference type="Proteomes" id="UP000474104">
    <property type="component" value="Unassembled WGS sequence"/>
</dbReference>
<sequence length="292" mass="32665">MSRKRKGCRRAAPGVGERWGLVFVLPSLMGVLVFYAVPYLDVIRRSFVRTLTGEFTGIENFRLVLGNPAFRLAAANTAKMMAVSVPVLVVFSLMLTVPLQKGVPGGRWFKSGLLIPMAIPVASVVLLWQCIFAKQGFLNGFLNLFGIPGTDWMNTKYAFAVLVFSYVWKNLGYSVILWIAALEGIPAEINEAARMDGAGEWVIFFRITIPNLLSALFTITVLSLINSFKVFREAYLVAGDYPDESIYMLQHLFNNWYRNLDVDKMAAGAVLSGTVLLILVCLFWRKWEGEEV</sequence>
<dbReference type="InterPro" id="IPR051393">
    <property type="entry name" value="ABC_transporter_permease"/>
</dbReference>
<dbReference type="Gene3D" id="1.10.3720.10">
    <property type="entry name" value="MetI-like"/>
    <property type="match status" value="1"/>
</dbReference>
<keyword evidence="6 7" id="KW-0472">Membrane</keyword>
<dbReference type="OrthoDB" id="9788108at2"/>
<feature type="transmembrane region" description="Helical" evidence="7">
    <location>
        <begin position="157"/>
        <end position="182"/>
    </location>
</feature>
<comment type="subcellular location">
    <subcellularLocation>
        <location evidence="1 7">Cell membrane</location>
        <topology evidence="1 7">Multi-pass membrane protein</topology>
    </subcellularLocation>
</comment>
<feature type="transmembrane region" description="Helical" evidence="7">
    <location>
        <begin position="21"/>
        <end position="40"/>
    </location>
</feature>
<evidence type="ECO:0000256" key="5">
    <source>
        <dbReference type="ARBA" id="ARBA00022989"/>
    </source>
</evidence>
<evidence type="ECO:0000259" key="8">
    <source>
        <dbReference type="PROSITE" id="PS50928"/>
    </source>
</evidence>
<evidence type="ECO:0000256" key="3">
    <source>
        <dbReference type="ARBA" id="ARBA00022475"/>
    </source>
</evidence>
<organism evidence="9 10">
    <name type="scientific">Schaedlerella arabinosiphila</name>
    <dbReference type="NCBI Taxonomy" id="2044587"/>
    <lineage>
        <taxon>Bacteria</taxon>
        <taxon>Bacillati</taxon>
        <taxon>Bacillota</taxon>
        <taxon>Clostridia</taxon>
        <taxon>Lachnospirales</taxon>
        <taxon>Lachnospiraceae</taxon>
        <taxon>Schaedlerella</taxon>
    </lineage>
</organism>
<proteinExistence type="inferred from homology"/>
<feature type="transmembrane region" description="Helical" evidence="7">
    <location>
        <begin position="111"/>
        <end position="137"/>
    </location>
</feature>
<feature type="transmembrane region" description="Helical" evidence="7">
    <location>
        <begin position="80"/>
        <end position="99"/>
    </location>
</feature>
<dbReference type="GO" id="GO:0005886">
    <property type="term" value="C:plasma membrane"/>
    <property type="evidence" value="ECO:0007669"/>
    <property type="project" value="UniProtKB-SubCell"/>
</dbReference>
<evidence type="ECO:0000313" key="9">
    <source>
        <dbReference type="EMBL" id="NDO69159.1"/>
    </source>
</evidence>
<keyword evidence="4 7" id="KW-0812">Transmembrane</keyword>
<evidence type="ECO:0000256" key="6">
    <source>
        <dbReference type="ARBA" id="ARBA00023136"/>
    </source>
</evidence>